<dbReference type="InterPro" id="IPR020846">
    <property type="entry name" value="MFS_dom"/>
</dbReference>
<dbReference type="InterPro" id="IPR011701">
    <property type="entry name" value="MFS"/>
</dbReference>
<feature type="transmembrane region" description="Helical" evidence="6">
    <location>
        <begin position="493"/>
        <end position="513"/>
    </location>
</feature>
<feature type="transmembrane region" description="Helical" evidence="6">
    <location>
        <begin position="429"/>
        <end position="450"/>
    </location>
</feature>
<dbReference type="EMBL" id="KB456267">
    <property type="protein sequence ID" value="EMF10364.1"/>
    <property type="molecule type" value="Genomic_DNA"/>
</dbReference>
<dbReference type="GeneID" id="27903366"/>
<evidence type="ECO:0000256" key="4">
    <source>
        <dbReference type="ARBA" id="ARBA00023136"/>
    </source>
</evidence>
<feature type="transmembrane region" description="Helical" evidence="6">
    <location>
        <begin position="67"/>
        <end position="88"/>
    </location>
</feature>
<feature type="transmembrane region" description="Helical" evidence="6">
    <location>
        <begin position="456"/>
        <end position="481"/>
    </location>
</feature>
<feature type="region of interest" description="Disordered" evidence="5">
    <location>
        <begin position="29"/>
        <end position="57"/>
    </location>
</feature>
<dbReference type="InterPro" id="IPR036259">
    <property type="entry name" value="MFS_trans_sf"/>
</dbReference>
<evidence type="ECO:0000313" key="9">
    <source>
        <dbReference type="Proteomes" id="UP000016931"/>
    </source>
</evidence>
<evidence type="ECO:0000256" key="5">
    <source>
        <dbReference type="SAM" id="MobiDB-lite"/>
    </source>
</evidence>
<feature type="transmembrane region" description="Helical" evidence="6">
    <location>
        <begin position="525"/>
        <end position="545"/>
    </location>
</feature>
<feature type="domain" description="Major facilitator superfamily (MFS) profile" evidence="7">
    <location>
        <begin position="68"/>
        <end position="550"/>
    </location>
</feature>
<feature type="transmembrane region" description="Helical" evidence="6">
    <location>
        <begin position="344"/>
        <end position="375"/>
    </location>
</feature>
<evidence type="ECO:0000256" key="2">
    <source>
        <dbReference type="ARBA" id="ARBA00022692"/>
    </source>
</evidence>
<organism evidence="8 9">
    <name type="scientific">Sphaerulina musiva (strain SO2202)</name>
    <name type="common">Poplar stem canker fungus</name>
    <name type="synonym">Septoria musiva</name>
    <dbReference type="NCBI Taxonomy" id="692275"/>
    <lineage>
        <taxon>Eukaryota</taxon>
        <taxon>Fungi</taxon>
        <taxon>Dikarya</taxon>
        <taxon>Ascomycota</taxon>
        <taxon>Pezizomycotina</taxon>
        <taxon>Dothideomycetes</taxon>
        <taxon>Dothideomycetidae</taxon>
        <taxon>Mycosphaerellales</taxon>
        <taxon>Mycosphaerellaceae</taxon>
        <taxon>Sphaerulina</taxon>
    </lineage>
</organism>
<keyword evidence="9" id="KW-1185">Reference proteome</keyword>
<dbReference type="AlphaFoldDB" id="N1QIG7"/>
<keyword evidence="2 6" id="KW-0812">Transmembrane</keyword>
<feature type="compositionally biased region" description="Basic and acidic residues" evidence="5">
    <location>
        <begin position="269"/>
        <end position="286"/>
    </location>
</feature>
<dbReference type="GO" id="GO:0005886">
    <property type="term" value="C:plasma membrane"/>
    <property type="evidence" value="ECO:0007669"/>
    <property type="project" value="TreeGrafter"/>
</dbReference>
<feature type="compositionally biased region" description="Polar residues" evidence="5">
    <location>
        <begin position="29"/>
        <end position="52"/>
    </location>
</feature>
<reference evidence="8 9" key="1">
    <citation type="journal article" date="2012" name="PLoS Pathog.">
        <title>Diverse lifestyles and strategies of plant pathogenesis encoded in the genomes of eighteen Dothideomycetes fungi.</title>
        <authorList>
            <person name="Ohm R.A."/>
            <person name="Feau N."/>
            <person name="Henrissat B."/>
            <person name="Schoch C.L."/>
            <person name="Horwitz B.A."/>
            <person name="Barry K.W."/>
            <person name="Condon B.J."/>
            <person name="Copeland A.C."/>
            <person name="Dhillon B."/>
            <person name="Glaser F."/>
            <person name="Hesse C.N."/>
            <person name="Kosti I."/>
            <person name="LaButti K."/>
            <person name="Lindquist E.A."/>
            <person name="Lucas S."/>
            <person name="Salamov A.A."/>
            <person name="Bradshaw R.E."/>
            <person name="Ciuffetti L."/>
            <person name="Hamelin R.C."/>
            <person name="Kema G.H.J."/>
            <person name="Lawrence C."/>
            <person name="Scott J.A."/>
            <person name="Spatafora J.W."/>
            <person name="Turgeon B.G."/>
            <person name="de Wit P.J.G.M."/>
            <person name="Zhong S."/>
            <person name="Goodwin S.B."/>
            <person name="Grigoriev I.V."/>
        </authorList>
    </citation>
    <scope>NUCLEOTIDE SEQUENCE [LARGE SCALE GENOMIC DNA]</scope>
    <source>
        <strain evidence="8 9">SO2202</strain>
    </source>
</reference>
<comment type="subcellular location">
    <subcellularLocation>
        <location evidence="1">Membrane</location>
        <topology evidence="1">Multi-pass membrane protein</topology>
    </subcellularLocation>
</comment>
<dbReference type="OMA" id="GLLNSWY"/>
<dbReference type="PANTHER" id="PTHR23502:SF29">
    <property type="entry name" value="TRANSPORTER, PUTATIVE (AFU_ORTHOLOGUE AFUA_6G06680)-RELATED"/>
    <property type="match status" value="1"/>
</dbReference>
<dbReference type="eggNOG" id="KOG0255">
    <property type="taxonomic scope" value="Eukaryota"/>
</dbReference>
<feature type="transmembrane region" description="Helical" evidence="6">
    <location>
        <begin position="194"/>
        <end position="217"/>
    </location>
</feature>
<keyword evidence="4 6" id="KW-0472">Membrane</keyword>
<dbReference type="PANTHER" id="PTHR23502">
    <property type="entry name" value="MAJOR FACILITATOR SUPERFAMILY"/>
    <property type="match status" value="1"/>
</dbReference>
<dbReference type="RefSeq" id="XP_016758485.1">
    <property type="nucleotide sequence ID" value="XM_016906229.1"/>
</dbReference>
<feature type="transmembrane region" description="Helical" evidence="6">
    <location>
        <begin position="135"/>
        <end position="153"/>
    </location>
</feature>
<dbReference type="STRING" id="692275.N1QIG7"/>
<sequence length="577" mass="62299">MALGILEPHTAAPVAGTVIIQDDVAADTPHSSQLKHGTGSSANVVLNPQPSDDPNDPLNWSGREKHAILAILAFGCIVTACVVGPLLNAGTVEIAMDLNVSPATIAKMNGYTLLAAGVSGPFAAVCANKLGKRPVYLFSSTMALVGCIIGEAAKTYRTLVTARAIQGLSCSAYESIVISSVGDLFFVHERSPRVAIIMFMLTAVNNGVSIIAGPITAELGWTYNFHILLPFTALQLILLFLFCPETTYNRSAVYDADITASDEDVHALGDVEEKDRRSGQYARENDGTQPSQAEKAEKSLHFETIPTQTSIQRPRKTFVQRLALYSTNSTSEPAWKMLLACPAIMLNVGAAYSIATSGLIITWSVALSVIAAVLWSVPPYSLTAAGVGYVSVGPLIGGCLGALVYGWLSDPFIKRMAARNGGVYEPEMKLPIVLLGLAPAIGGLVGFGYANKHHDSIYLISFTWALALFGLTILVAVPTAYALDAFRAHSVEIFIMNMTFKNLFFYGLVNYVVDWYMDQGVVNMFGVMAGLTVALTLTTLPMYVFGKRYRNFWQHHNLLVKFGLRDEVNRIDSEPVR</sequence>
<dbReference type="OrthoDB" id="2585655at2759"/>
<dbReference type="Proteomes" id="UP000016931">
    <property type="component" value="Unassembled WGS sequence"/>
</dbReference>
<evidence type="ECO:0000256" key="3">
    <source>
        <dbReference type="ARBA" id="ARBA00022989"/>
    </source>
</evidence>
<feature type="transmembrane region" description="Helical" evidence="6">
    <location>
        <begin position="223"/>
        <end position="242"/>
    </location>
</feature>
<feature type="region of interest" description="Disordered" evidence="5">
    <location>
        <begin position="269"/>
        <end position="297"/>
    </location>
</feature>
<evidence type="ECO:0000313" key="8">
    <source>
        <dbReference type="EMBL" id="EMF10364.1"/>
    </source>
</evidence>
<dbReference type="SUPFAM" id="SSF103473">
    <property type="entry name" value="MFS general substrate transporter"/>
    <property type="match status" value="1"/>
</dbReference>
<evidence type="ECO:0000256" key="6">
    <source>
        <dbReference type="SAM" id="Phobius"/>
    </source>
</evidence>
<feature type="transmembrane region" description="Helical" evidence="6">
    <location>
        <begin position="108"/>
        <end position="128"/>
    </location>
</feature>
<protein>
    <submittedName>
        <fullName evidence="8">MFS general substrate transporter</fullName>
    </submittedName>
</protein>
<name>N1QIG7_SPHMS</name>
<proteinExistence type="predicted"/>
<dbReference type="PROSITE" id="PS50850">
    <property type="entry name" value="MFS"/>
    <property type="match status" value="1"/>
</dbReference>
<evidence type="ECO:0000256" key="1">
    <source>
        <dbReference type="ARBA" id="ARBA00004141"/>
    </source>
</evidence>
<dbReference type="Pfam" id="PF07690">
    <property type="entry name" value="MFS_1"/>
    <property type="match status" value="1"/>
</dbReference>
<gene>
    <name evidence="8" type="ORF">SEPMUDRAFT_150512</name>
</gene>
<accession>N1QIG7</accession>
<dbReference type="Gene3D" id="1.20.1250.20">
    <property type="entry name" value="MFS general substrate transporter like domains"/>
    <property type="match status" value="1"/>
</dbReference>
<dbReference type="GO" id="GO:0022857">
    <property type="term" value="F:transmembrane transporter activity"/>
    <property type="evidence" value="ECO:0007669"/>
    <property type="project" value="InterPro"/>
</dbReference>
<evidence type="ECO:0000259" key="7">
    <source>
        <dbReference type="PROSITE" id="PS50850"/>
    </source>
</evidence>
<feature type="transmembrane region" description="Helical" evidence="6">
    <location>
        <begin position="387"/>
        <end position="408"/>
    </location>
</feature>
<keyword evidence="3 6" id="KW-1133">Transmembrane helix</keyword>
<dbReference type="HOGENOM" id="CLU_008455_13_0_1"/>